<name>A0A067E4R6_CITSI</name>
<dbReference type="Proteomes" id="UP000027120">
    <property type="component" value="Unassembled WGS sequence"/>
</dbReference>
<dbReference type="PANTHER" id="PTHR33731:SF17">
    <property type="entry name" value="ORGAN-SPECIFIC PROTEIN P4-LIKE"/>
    <property type="match status" value="1"/>
</dbReference>
<dbReference type="SMR" id="A0A067E4R6"/>
<reference evidence="3 4" key="1">
    <citation type="submission" date="2014-04" db="EMBL/GenBank/DDBJ databases">
        <authorList>
            <consortium name="International Citrus Genome Consortium"/>
            <person name="Gmitter F."/>
            <person name="Chen C."/>
            <person name="Farmerie W."/>
            <person name="Harkins T."/>
            <person name="Desany B."/>
            <person name="Mohiuddin M."/>
            <person name="Kodira C."/>
            <person name="Borodovsky M."/>
            <person name="Lomsadze A."/>
            <person name="Burns P."/>
            <person name="Jenkins J."/>
            <person name="Prochnik S."/>
            <person name="Shu S."/>
            <person name="Chapman J."/>
            <person name="Pitluck S."/>
            <person name="Schmutz J."/>
            <person name="Rokhsar D."/>
        </authorList>
    </citation>
    <scope>NUCLEOTIDE SEQUENCE</scope>
</reference>
<feature type="chain" id="PRO_5001640007" description="Organ specific protein" evidence="2">
    <location>
        <begin position="23"/>
        <end position="117"/>
    </location>
</feature>
<keyword evidence="2" id="KW-0732">Signal</keyword>
<feature type="signal peptide" evidence="2">
    <location>
        <begin position="1"/>
        <end position="22"/>
    </location>
</feature>
<dbReference type="eggNOG" id="ENOG502SDYK">
    <property type="taxonomic scope" value="Eukaryota"/>
</dbReference>
<evidence type="ECO:0000256" key="1">
    <source>
        <dbReference type="SAM" id="MobiDB-lite"/>
    </source>
</evidence>
<feature type="region of interest" description="Disordered" evidence="1">
    <location>
        <begin position="75"/>
        <end position="117"/>
    </location>
</feature>
<protein>
    <recommendedName>
        <fullName evidence="5">Organ specific protein</fullName>
    </recommendedName>
</protein>
<accession>A0A067E4R6</accession>
<dbReference type="EMBL" id="KK785223">
    <property type="protein sequence ID" value="KDO46197.1"/>
    <property type="molecule type" value="Genomic_DNA"/>
</dbReference>
<proteinExistence type="predicted"/>
<dbReference type="PaxDb" id="2711-XP_006487173.1"/>
<feature type="compositionally biased region" description="Basic and acidic residues" evidence="1">
    <location>
        <begin position="77"/>
        <end position="98"/>
    </location>
</feature>
<sequence length="117" mass="13650">MKSIFASSIIISLLLFASLGYARKEPGDYWKSIMKDKPMPKALKDLFPQADERMVKMDHFVKDFDRKSSSVSIIYHRRSEPETEKQKHQEDKSLKTEPKFPSAYTQKAKENSNQLHN</sequence>
<keyword evidence="4" id="KW-1185">Reference proteome</keyword>
<dbReference type="Pfam" id="PF10950">
    <property type="entry name" value="Organ_specific"/>
    <property type="match status" value="1"/>
</dbReference>
<gene>
    <name evidence="3" type="ORF">CISIN_1g033521mg</name>
</gene>
<organism evidence="3 4">
    <name type="scientific">Citrus sinensis</name>
    <name type="common">Sweet orange</name>
    <name type="synonym">Citrus aurantium var. sinensis</name>
    <dbReference type="NCBI Taxonomy" id="2711"/>
    <lineage>
        <taxon>Eukaryota</taxon>
        <taxon>Viridiplantae</taxon>
        <taxon>Streptophyta</taxon>
        <taxon>Embryophyta</taxon>
        <taxon>Tracheophyta</taxon>
        <taxon>Spermatophyta</taxon>
        <taxon>Magnoliopsida</taxon>
        <taxon>eudicotyledons</taxon>
        <taxon>Gunneridae</taxon>
        <taxon>Pentapetalae</taxon>
        <taxon>rosids</taxon>
        <taxon>malvids</taxon>
        <taxon>Sapindales</taxon>
        <taxon>Rutaceae</taxon>
        <taxon>Aurantioideae</taxon>
        <taxon>Citrus</taxon>
    </lineage>
</organism>
<evidence type="ECO:0000313" key="4">
    <source>
        <dbReference type="Proteomes" id="UP000027120"/>
    </source>
</evidence>
<dbReference type="AlphaFoldDB" id="A0A067E4R6"/>
<dbReference type="InterPro" id="IPR024489">
    <property type="entry name" value="Organ_specific_prot"/>
</dbReference>
<evidence type="ECO:0000313" key="3">
    <source>
        <dbReference type="EMBL" id="KDO46197.1"/>
    </source>
</evidence>
<dbReference type="STRING" id="2711.A0A067E4R6"/>
<evidence type="ECO:0000256" key="2">
    <source>
        <dbReference type="SAM" id="SignalP"/>
    </source>
</evidence>
<evidence type="ECO:0008006" key="5">
    <source>
        <dbReference type="Google" id="ProtNLM"/>
    </source>
</evidence>
<dbReference type="PANTHER" id="PTHR33731">
    <property type="entry name" value="PROTEIN, PUTATIVE-RELATED"/>
    <property type="match status" value="1"/>
</dbReference>